<proteinExistence type="predicted"/>
<feature type="region of interest" description="Disordered" evidence="1">
    <location>
        <begin position="103"/>
        <end position="156"/>
    </location>
</feature>
<protein>
    <submittedName>
        <fullName evidence="2">Uncharacterized protein</fullName>
    </submittedName>
</protein>
<organism evidence="2 3">
    <name type="scientific">Collybiopsis luxurians FD-317 M1</name>
    <dbReference type="NCBI Taxonomy" id="944289"/>
    <lineage>
        <taxon>Eukaryota</taxon>
        <taxon>Fungi</taxon>
        <taxon>Dikarya</taxon>
        <taxon>Basidiomycota</taxon>
        <taxon>Agaricomycotina</taxon>
        <taxon>Agaricomycetes</taxon>
        <taxon>Agaricomycetidae</taxon>
        <taxon>Agaricales</taxon>
        <taxon>Marasmiineae</taxon>
        <taxon>Omphalotaceae</taxon>
        <taxon>Collybiopsis</taxon>
        <taxon>Collybiopsis luxurians</taxon>
    </lineage>
</organism>
<dbReference type="Proteomes" id="UP000053593">
    <property type="component" value="Unassembled WGS sequence"/>
</dbReference>
<dbReference type="AlphaFoldDB" id="A0A0D0C6H2"/>
<dbReference type="HOGENOM" id="CLU_850080_0_0_1"/>
<dbReference type="EMBL" id="KN834787">
    <property type="protein sequence ID" value="KIK58104.1"/>
    <property type="molecule type" value="Genomic_DNA"/>
</dbReference>
<gene>
    <name evidence="2" type="ORF">GYMLUDRAFT_246474</name>
</gene>
<name>A0A0D0C6H2_9AGAR</name>
<accession>A0A0D0C6H2</accession>
<evidence type="ECO:0000313" key="2">
    <source>
        <dbReference type="EMBL" id="KIK58104.1"/>
    </source>
</evidence>
<feature type="compositionally biased region" description="Polar residues" evidence="1">
    <location>
        <begin position="210"/>
        <end position="220"/>
    </location>
</feature>
<dbReference type="OrthoDB" id="3043218at2759"/>
<feature type="compositionally biased region" description="Low complexity" evidence="1">
    <location>
        <begin position="130"/>
        <end position="151"/>
    </location>
</feature>
<feature type="region of interest" description="Disordered" evidence="1">
    <location>
        <begin position="199"/>
        <end position="220"/>
    </location>
</feature>
<sequence length="327" mass="35161">MPAGHGIGYKAHVPGNGHKFKAPVLNAAAAHMNQHLIKGGAKKAKGIKDKVRDLLAIDDAVVDLKTQVSGLHWDDSLGMNIELEEEEIWGRIIAKHPNCTPFNQQGIINPAPASSPMESHIIPQSSSDTAPASPSGIHPASSSSDIPSTSPRCQISPDWNEAQLEADMTQSSDAQSQSALSLSSDSQITLSLAPVSTPVTQSWKCPAPTSIPSVSKRSKPTSSNAVAMFGLAGALNCFGKRFSHGTQTLAAAINAIFEWAVCTKQAQDILEEKETWLTCHQKIRLGKKFVDARKADSYIYFSGLSSPDQKAWVSEELDISDPFFEDF</sequence>
<evidence type="ECO:0000256" key="1">
    <source>
        <dbReference type="SAM" id="MobiDB-lite"/>
    </source>
</evidence>
<reference evidence="2 3" key="1">
    <citation type="submission" date="2014-04" db="EMBL/GenBank/DDBJ databases">
        <title>Evolutionary Origins and Diversification of the Mycorrhizal Mutualists.</title>
        <authorList>
            <consortium name="DOE Joint Genome Institute"/>
            <consortium name="Mycorrhizal Genomics Consortium"/>
            <person name="Kohler A."/>
            <person name="Kuo A."/>
            <person name="Nagy L.G."/>
            <person name="Floudas D."/>
            <person name="Copeland A."/>
            <person name="Barry K.W."/>
            <person name="Cichocki N."/>
            <person name="Veneault-Fourrey C."/>
            <person name="LaButti K."/>
            <person name="Lindquist E.A."/>
            <person name="Lipzen A."/>
            <person name="Lundell T."/>
            <person name="Morin E."/>
            <person name="Murat C."/>
            <person name="Riley R."/>
            <person name="Ohm R."/>
            <person name="Sun H."/>
            <person name="Tunlid A."/>
            <person name="Henrissat B."/>
            <person name="Grigoriev I.V."/>
            <person name="Hibbett D.S."/>
            <person name="Martin F."/>
        </authorList>
    </citation>
    <scope>NUCLEOTIDE SEQUENCE [LARGE SCALE GENOMIC DNA]</scope>
    <source>
        <strain evidence="2 3">FD-317 M1</strain>
    </source>
</reference>
<evidence type="ECO:0000313" key="3">
    <source>
        <dbReference type="Proteomes" id="UP000053593"/>
    </source>
</evidence>
<keyword evidence="3" id="KW-1185">Reference proteome</keyword>